<dbReference type="SUPFAM" id="SSF46894">
    <property type="entry name" value="C-terminal effector domain of the bipartite response regulators"/>
    <property type="match status" value="1"/>
</dbReference>
<evidence type="ECO:0000256" key="2">
    <source>
        <dbReference type="ARBA" id="ARBA00023125"/>
    </source>
</evidence>
<keyword evidence="3" id="KW-0804">Transcription</keyword>
<comment type="caution">
    <text evidence="5">The sequence shown here is derived from an EMBL/GenBank/DDBJ whole genome shotgun (WGS) entry which is preliminary data.</text>
</comment>
<feature type="non-terminal residue" evidence="5">
    <location>
        <position position="1"/>
    </location>
</feature>
<sequence length="138" mass="14766">SDFGEAEAAAAAYERLGLRFDAARTHLAHGRAARRARQWRVAREALEAAAAAFDALGSPGWAEQASAELARVGGRKPLADAHELTQTERQVAELAAAGQTNKEIAHALFVTTHTVEAHLTKVYAKLGVRSRTELAAQL</sequence>
<feature type="domain" description="HTH luxR-type" evidence="4">
    <location>
        <begin position="77"/>
        <end position="138"/>
    </location>
</feature>
<dbReference type="GO" id="GO:0003677">
    <property type="term" value="F:DNA binding"/>
    <property type="evidence" value="ECO:0007669"/>
    <property type="project" value="UniProtKB-KW"/>
</dbReference>
<dbReference type="RefSeq" id="WP_270024027.1">
    <property type="nucleotide sequence ID" value="NZ_JAPDDP010000007.1"/>
</dbReference>
<accession>A0A9X3N4K3</accession>
<evidence type="ECO:0000259" key="4">
    <source>
        <dbReference type="PROSITE" id="PS50043"/>
    </source>
</evidence>
<evidence type="ECO:0000256" key="3">
    <source>
        <dbReference type="ARBA" id="ARBA00023163"/>
    </source>
</evidence>
<keyword evidence="1" id="KW-0805">Transcription regulation</keyword>
<protein>
    <submittedName>
        <fullName evidence="5">Helix-turn-helix transcriptional regulator</fullName>
    </submittedName>
</protein>
<dbReference type="AlphaFoldDB" id="A0A9X3N4K3"/>
<dbReference type="InterPro" id="IPR000792">
    <property type="entry name" value="Tscrpt_reg_LuxR_C"/>
</dbReference>
<dbReference type="InterPro" id="IPR036388">
    <property type="entry name" value="WH-like_DNA-bd_sf"/>
</dbReference>
<dbReference type="InterPro" id="IPR016032">
    <property type="entry name" value="Sig_transdc_resp-reg_C-effctor"/>
</dbReference>
<dbReference type="SMART" id="SM00421">
    <property type="entry name" value="HTH_LUXR"/>
    <property type="match status" value="1"/>
</dbReference>
<proteinExistence type="predicted"/>
<dbReference type="PRINTS" id="PR00038">
    <property type="entry name" value="HTHLUXR"/>
</dbReference>
<dbReference type="PANTHER" id="PTHR44688:SF16">
    <property type="entry name" value="DNA-BINDING TRANSCRIPTIONAL ACTIVATOR DEVR_DOSR"/>
    <property type="match status" value="1"/>
</dbReference>
<evidence type="ECO:0000256" key="1">
    <source>
        <dbReference type="ARBA" id="ARBA00023015"/>
    </source>
</evidence>
<keyword evidence="6" id="KW-1185">Reference proteome</keyword>
<dbReference type="CDD" id="cd06170">
    <property type="entry name" value="LuxR_C_like"/>
    <property type="match status" value="1"/>
</dbReference>
<keyword evidence="2" id="KW-0238">DNA-binding</keyword>
<dbReference type="PROSITE" id="PS50043">
    <property type="entry name" value="HTH_LUXR_2"/>
    <property type="match status" value="1"/>
</dbReference>
<gene>
    <name evidence="5" type="ORF">OJ997_05425</name>
</gene>
<reference evidence="5" key="1">
    <citation type="submission" date="2022-10" db="EMBL/GenBank/DDBJ databases">
        <title>The WGS of Solirubrobacter phytolaccae KCTC 29190.</title>
        <authorList>
            <person name="Jiang Z."/>
        </authorList>
    </citation>
    <scope>NUCLEOTIDE SEQUENCE</scope>
    <source>
        <strain evidence="5">KCTC 29190</strain>
    </source>
</reference>
<dbReference type="Proteomes" id="UP001147653">
    <property type="component" value="Unassembled WGS sequence"/>
</dbReference>
<dbReference type="Gene3D" id="1.10.10.10">
    <property type="entry name" value="Winged helix-like DNA-binding domain superfamily/Winged helix DNA-binding domain"/>
    <property type="match status" value="1"/>
</dbReference>
<organism evidence="5 6">
    <name type="scientific">Solirubrobacter phytolaccae</name>
    <dbReference type="NCBI Taxonomy" id="1404360"/>
    <lineage>
        <taxon>Bacteria</taxon>
        <taxon>Bacillati</taxon>
        <taxon>Actinomycetota</taxon>
        <taxon>Thermoleophilia</taxon>
        <taxon>Solirubrobacterales</taxon>
        <taxon>Solirubrobacteraceae</taxon>
        <taxon>Solirubrobacter</taxon>
    </lineage>
</organism>
<evidence type="ECO:0000313" key="6">
    <source>
        <dbReference type="Proteomes" id="UP001147653"/>
    </source>
</evidence>
<dbReference type="PANTHER" id="PTHR44688">
    <property type="entry name" value="DNA-BINDING TRANSCRIPTIONAL ACTIVATOR DEVR_DOSR"/>
    <property type="match status" value="1"/>
</dbReference>
<evidence type="ECO:0000313" key="5">
    <source>
        <dbReference type="EMBL" id="MDA0179725.1"/>
    </source>
</evidence>
<dbReference type="Pfam" id="PF00196">
    <property type="entry name" value="GerE"/>
    <property type="match status" value="1"/>
</dbReference>
<name>A0A9X3N4K3_9ACTN</name>
<dbReference type="GO" id="GO:0006355">
    <property type="term" value="P:regulation of DNA-templated transcription"/>
    <property type="evidence" value="ECO:0007669"/>
    <property type="project" value="InterPro"/>
</dbReference>
<dbReference type="EMBL" id="JAPDDP010000007">
    <property type="protein sequence ID" value="MDA0179725.1"/>
    <property type="molecule type" value="Genomic_DNA"/>
</dbReference>